<proteinExistence type="predicted"/>
<reference evidence="2 3" key="1">
    <citation type="submission" date="2014-05" db="EMBL/GenBank/DDBJ databases">
        <title>Draft Genome Sequence of Nitratireductor basaltis Strain UMTGB225, A Marine Bacterium Isolated from Green Barrel Tunicate.</title>
        <authorList>
            <person name="Gan H.Y."/>
        </authorList>
    </citation>
    <scope>NUCLEOTIDE SEQUENCE [LARGE SCALE GENOMIC DNA]</scope>
    <source>
        <strain evidence="2 3">UMTGB225</strain>
    </source>
</reference>
<protein>
    <submittedName>
        <fullName evidence="2">Uncharacterized protein</fullName>
    </submittedName>
</protein>
<gene>
    <name evidence="2" type="ORF">EL18_02086</name>
</gene>
<feature type="transmembrane region" description="Helical" evidence="1">
    <location>
        <begin position="40"/>
        <end position="60"/>
    </location>
</feature>
<dbReference type="EMBL" id="JMQM01000001">
    <property type="protein sequence ID" value="KFB11044.1"/>
    <property type="molecule type" value="Genomic_DNA"/>
</dbReference>
<keyword evidence="3" id="KW-1185">Reference proteome</keyword>
<sequence>MDFDKVSEEMGPISPKLVRILSTAKRERDNIERSDHMRPFLVPCGFAFAVIVLMAALLALQAAQ</sequence>
<keyword evidence="1" id="KW-1133">Transmembrane helix</keyword>
<evidence type="ECO:0000313" key="3">
    <source>
        <dbReference type="Proteomes" id="UP000053675"/>
    </source>
</evidence>
<accession>A0A084UDK8</accession>
<evidence type="ECO:0000313" key="2">
    <source>
        <dbReference type="EMBL" id="KFB11044.1"/>
    </source>
</evidence>
<name>A0A084UDK8_9HYPH</name>
<evidence type="ECO:0000256" key="1">
    <source>
        <dbReference type="SAM" id="Phobius"/>
    </source>
</evidence>
<dbReference type="RefSeq" id="WP_036482527.1">
    <property type="nucleotide sequence ID" value="NZ_JMQM01000001.1"/>
</dbReference>
<keyword evidence="1" id="KW-0472">Membrane</keyword>
<comment type="caution">
    <text evidence="2">The sequence shown here is derived from an EMBL/GenBank/DDBJ whole genome shotgun (WGS) entry which is preliminary data.</text>
</comment>
<organism evidence="2 3">
    <name type="scientific">Nitratireductor basaltis</name>
    <dbReference type="NCBI Taxonomy" id="472175"/>
    <lineage>
        <taxon>Bacteria</taxon>
        <taxon>Pseudomonadati</taxon>
        <taxon>Pseudomonadota</taxon>
        <taxon>Alphaproteobacteria</taxon>
        <taxon>Hyphomicrobiales</taxon>
        <taxon>Phyllobacteriaceae</taxon>
        <taxon>Nitratireductor</taxon>
    </lineage>
</organism>
<dbReference type="AlphaFoldDB" id="A0A084UDK8"/>
<dbReference type="STRING" id="472175.EL18_02086"/>
<keyword evidence="1" id="KW-0812">Transmembrane</keyword>
<dbReference type="Proteomes" id="UP000053675">
    <property type="component" value="Unassembled WGS sequence"/>
</dbReference>